<dbReference type="EMBL" id="JBHTLQ010000014">
    <property type="protein sequence ID" value="MFD1190611.1"/>
    <property type="molecule type" value="Genomic_DNA"/>
</dbReference>
<dbReference type="RefSeq" id="WP_377353258.1">
    <property type="nucleotide sequence ID" value="NZ_JBHTLQ010000014.1"/>
</dbReference>
<reference evidence="3" key="1">
    <citation type="journal article" date="2019" name="Int. J. Syst. Evol. Microbiol.">
        <title>The Global Catalogue of Microorganisms (GCM) 10K type strain sequencing project: providing services to taxonomists for standard genome sequencing and annotation.</title>
        <authorList>
            <consortium name="The Broad Institute Genomics Platform"/>
            <consortium name="The Broad Institute Genome Sequencing Center for Infectious Disease"/>
            <person name="Wu L."/>
            <person name="Ma J."/>
        </authorList>
    </citation>
    <scope>NUCLEOTIDE SEQUENCE [LARGE SCALE GENOMIC DNA]</scope>
    <source>
        <strain evidence="3">CCUG 55074</strain>
    </source>
</reference>
<sequence length="73" mass="7762">MDITRQQAHPLRGVPRELINIVGTALALFAVVAAGGLISSVLPDNGSPWLFAASYGAPAAVAFVIYWWIAQKL</sequence>
<protein>
    <submittedName>
        <fullName evidence="2">Uncharacterized protein</fullName>
    </submittedName>
</protein>
<feature type="transmembrane region" description="Helical" evidence="1">
    <location>
        <begin position="21"/>
        <end position="42"/>
    </location>
</feature>
<organism evidence="2 3">
    <name type="scientific">Phenylobacterium conjunctum</name>
    <dbReference type="NCBI Taxonomy" id="1298959"/>
    <lineage>
        <taxon>Bacteria</taxon>
        <taxon>Pseudomonadati</taxon>
        <taxon>Pseudomonadota</taxon>
        <taxon>Alphaproteobacteria</taxon>
        <taxon>Caulobacterales</taxon>
        <taxon>Caulobacteraceae</taxon>
        <taxon>Phenylobacterium</taxon>
    </lineage>
</organism>
<dbReference type="Proteomes" id="UP001597216">
    <property type="component" value="Unassembled WGS sequence"/>
</dbReference>
<keyword evidence="1" id="KW-0812">Transmembrane</keyword>
<keyword evidence="1" id="KW-0472">Membrane</keyword>
<evidence type="ECO:0000313" key="2">
    <source>
        <dbReference type="EMBL" id="MFD1190611.1"/>
    </source>
</evidence>
<feature type="transmembrane region" description="Helical" evidence="1">
    <location>
        <begin position="48"/>
        <end position="69"/>
    </location>
</feature>
<evidence type="ECO:0000256" key="1">
    <source>
        <dbReference type="SAM" id="Phobius"/>
    </source>
</evidence>
<comment type="caution">
    <text evidence="2">The sequence shown here is derived from an EMBL/GenBank/DDBJ whole genome shotgun (WGS) entry which is preliminary data.</text>
</comment>
<name>A0ABW3T171_9CAUL</name>
<proteinExistence type="predicted"/>
<accession>A0ABW3T171</accession>
<gene>
    <name evidence="2" type="ORF">ACFQ27_08485</name>
</gene>
<keyword evidence="3" id="KW-1185">Reference proteome</keyword>
<evidence type="ECO:0000313" key="3">
    <source>
        <dbReference type="Proteomes" id="UP001597216"/>
    </source>
</evidence>
<keyword evidence="1" id="KW-1133">Transmembrane helix</keyword>